<proteinExistence type="inferred from homology"/>
<dbReference type="Ensembl" id="ENSHHUT00000091810.1">
    <property type="protein sequence ID" value="ENSHHUP00000089048.1"/>
    <property type="gene ID" value="ENSHHUG00000051420.1"/>
</dbReference>
<dbReference type="InterPro" id="IPR006703">
    <property type="entry name" value="G_AIG1"/>
</dbReference>
<evidence type="ECO:0000259" key="4">
    <source>
        <dbReference type="PROSITE" id="PS51720"/>
    </source>
</evidence>
<reference evidence="6" key="1">
    <citation type="submission" date="2018-06" db="EMBL/GenBank/DDBJ databases">
        <title>Genome assembly of Danube salmon.</title>
        <authorList>
            <person name="Macqueen D.J."/>
            <person name="Gundappa M.K."/>
        </authorList>
    </citation>
    <scope>NUCLEOTIDE SEQUENCE [LARGE SCALE GENOMIC DNA]</scope>
</reference>
<dbReference type="Gene3D" id="3.40.50.300">
    <property type="entry name" value="P-loop containing nucleotide triphosphate hydrolases"/>
    <property type="match status" value="1"/>
</dbReference>
<keyword evidence="3" id="KW-0342">GTP-binding</keyword>
<keyword evidence="2" id="KW-0547">Nucleotide-binding</keyword>
<comment type="similarity">
    <text evidence="1">Belongs to the TRAFAC class TrmE-Era-EngA-EngB-Septin-like GTPase superfamily. AIG1/Toc34/Toc159-like paraseptin GTPase family. IAN subfamily.</text>
</comment>
<evidence type="ECO:0000313" key="5">
    <source>
        <dbReference type="Ensembl" id="ENSHHUP00000089048.1"/>
    </source>
</evidence>
<organism evidence="5 6">
    <name type="scientific">Hucho hucho</name>
    <name type="common">huchen</name>
    <dbReference type="NCBI Taxonomy" id="62062"/>
    <lineage>
        <taxon>Eukaryota</taxon>
        <taxon>Metazoa</taxon>
        <taxon>Chordata</taxon>
        <taxon>Craniata</taxon>
        <taxon>Vertebrata</taxon>
        <taxon>Euteleostomi</taxon>
        <taxon>Actinopterygii</taxon>
        <taxon>Neopterygii</taxon>
        <taxon>Teleostei</taxon>
        <taxon>Protacanthopterygii</taxon>
        <taxon>Salmoniformes</taxon>
        <taxon>Salmonidae</taxon>
        <taxon>Salmoninae</taxon>
        <taxon>Hucho</taxon>
    </lineage>
</organism>
<feature type="domain" description="AIG1-type G" evidence="4">
    <location>
        <begin position="23"/>
        <end position="186"/>
    </location>
</feature>
<dbReference type="PANTHER" id="PTHR10903:SF170">
    <property type="entry name" value="GTPASE IMAP FAMILY MEMBER 7"/>
    <property type="match status" value="1"/>
</dbReference>
<dbReference type="Proteomes" id="UP000314982">
    <property type="component" value="Unassembled WGS sequence"/>
</dbReference>
<dbReference type="InterPro" id="IPR045058">
    <property type="entry name" value="GIMA/IAN/Toc"/>
</dbReference>
<dbReference type="AlphaFoldDB" id="A0A4W5RSP1"/>
<dbReference type="FunFam" id="3.40.50.300:FF:000366">
    <property type="entry name" value="GTPase, IMAP family member 2"/>
    <property type="match status" value="1"/>
</dbReference>
<evidence type="ECO:0000256" key="3">
    <source>
        <dbReference type="ARBA" id="ARBA00023134"/>
    </source>
</evidence>
<protein>
    <recommendedName>
        <fullName evidence="4">AIG1-type G domain-containing protein</fullName>
    </recommendedName>
</protein>
<dbReference type="PANTHER" id="PTHR10903">
    <property type="entry name" value="GTPASE, IMAP FAMILY MEMBER-RELATED"/>
    <property type="match status" value="1"/>
</dbReference>
<dbReference type="PROSITE" id="PS51720">
    <property type="entry name" value="G_AIG1"/>
    <property type="match status" value="1"/>
</dbReference>
<sequence>MGVCFAVYYTLFSFRRFYDSGLPSELRIILVGKTGAGKTATGNTILGMEEAFKAEASPVSVTAETKKKTLELDGRNIEVIDTPGLFDTSCIEMSVPGPHVFLLVIRLTRFTEEERNTVKWIQENFGDEASKYTIVLFTGEDQLGRKTAEDFVKESEELLHLIAQCGGRHHSFTTPQSNQRAAEEDR</sequence>
<name>A0A4W5RSP1_9TELE</name>
<reference evidence="5" key="3">
    <citation type="submission" date="2025-09" db="UniProtKB">
        <authorList>
            <consortium name="Ensembl"/>
        </authorList>
    </citation>
    <scope>IDENTIFICATION</scope>
</reference>
<dbReference type="SUPFAM" id="SSF52540">
    <property type="entry name" value="P-loop containing nucleoside triphosphate hydrolases"/>
    <property type="match status" value="1"/>
</dbReference>
<dbReference type="Pfam" id="PF04548">
    <property type="entry name" value="AIG1"/>
    <property type="match status" value="1"/>
</dbReference>
<dbReference type="GeneTree" id="ENSGT01140000282522"/>
<evidence type="ECO:0000256" key="2">
    <source>
        <dbReference type="ARBA" id="ARBA00022741"/>
    </source>
</evidence>
<accession>A0A4W5RSP1</accession>
<dbReference type="STRING" id="62062.ENSHHUP00000089048"/>
<reference evidence="5" key="2">
    <citation type="submission" date="2025-08" db="UniProtKB">
        <authorList>
            <consortium name="Ensembl"/>
        </authorList>
    </citation>
    <scope>IDENTIFICATION</scope>
</reference>
<evidence type="ECO:0000256" key="1">
    <source>
        <dbReference type="ARBA" id="ARBA00008535"/>
    </source>
</evidence>
<dbReference type="GO" id="GO:0005525">
    <property type="term" value="F:GTP binding"/>
    <property type="evidence" value="ECO:0007669"/>
    <property type="project" value="UniProtKB-KW"/>
</dbReference>
<dbReference type="InterPro" id="IPR027417">
    <property type="entry name" value="P-loop_NTPase"/>
</dbReference>
<keyword evidence="6" id="KW-1185">Reference proteome</keyword>
<evidence type="ECO:0000313" key="6">
    <source>
        <dbReference type="Proteomes" id="UP000314982"/>
    </source>
</evidence>